<dbReference type="OrthoDB" id="5736859at2"/>
<dbReference type="InterPro" id="IPR000182">
    <property type="entry name" value="GNAT_dom"/>
</dbReference>
<dbReference type="SUPFAM" id="SSF55729">
    <property type="entry name" value="Acyl-CoA N-acyltransferases (Nat)"/>
    <property type="match status" value="1"/>
</dbReference>
<evidence type="ECO:0000259" key="1">
    <source>
        <dbReference type="PROSITE" id="PS51186"/>
    </source>
</evidence>
<dbReference type="Gene3D" id="3.40.630.30">
    <property type="match status" value="1"/>
</dbReference>
<gene>
    <name evidence="2" type="ORF">FGL86_05580</name>
</gene>
<sequence length="151" mass="16896">MPVTLRKVDHASWKADAQTARDLIRIYADVPPRCLPLATEAYIRRHLETGGIFCCAHFNDRLLGAVAVNRTSDAWWMANFCVRKSTRRRGVGSRLLALVGEAAANDDCVLRVSLAGLEMSDQLLLARLGYRLVEAGDYYEFDPKASRGDRQ</sequence>
<dbReference type="EMBL" id="CP042382">
    <property type="protein sequence ID" value="QEA38601.1"/>
    <property type="molecule type" value="Genomic_DNA"/>
</dbReference>
<dbReference type="InterPro" id="IPR040448">
    <property type="entry name" value="PanZ_GNAT"/>
</dbReference>
<name>A0A5B8SQM7_9GAMM</name>
<dbReference type="KEGG" id="paur:FGL86_05580"/>
<keyword evidence="3" id="KW-1185">Reference proteome</keyword>
<dbReference type="Proteomes" id="UP000321272">
    <property type="component" value="Chromosome"/>
</dbReference>
<dbReference type="CDD" id="cd04301">
    <property type="entry name" value="NAT_SF"/>
    <property type="match status" value="1"/>
</dbReference>
<evidence type="ECO:0000313" key="2">
    <source>
        <dbReference type="EMBL" id="QEA38601.1"/>
    </source>
</evidence>
<reference evidence="2 3" key="1">
    <citation type="submission" date="2019-06" db="EMBL/GenBank/DDBJ databases">
        <title>Genome analyses of bacteria isolated from kimchi.</title>
        <authorList>
            <person name="Lee S."/>
            <person name="Ahn S."/>
            <person name="Roh S."/>
        </authorList>
    </citation>
    <scope>NUCLEOTIDE SEQUENCE [LARGE SCALE GENOMIC DNA]</scope>
    <source>
        <strain evidence="2 3">CBA4606</strain>
    </source>
</reference>
<dbReference type="AlphaFoldDB" id="A0A5B8SQM7"/>
<dbReference type="PROSITE" id="PS51186">
    <property type="entry name" value="GNAT"/>
    <property type="match status" value="1"/>
</dbReference>
<proteinExistence type="predicted"/>
<dbReference type="GO" id="GO:0016747">
    <property type="term" value="F:acyltransferase activity, transferring groups other than amino-acyl groups"/>
    <property type="evidence" value="ECO:0007669"/>
    <property type="project" value="InterPro"/>
</dbReference>
<organism evidence="2 3">
    <name type="scientific">Pistricoccus aurantiacus</name>
    <dbReference type="NCBI Taxonomy" id="1883414"/>
    <lineage>
        <taxon>Bacteria</taxon>
        <taxon>Pseudomonadati</taxon>
        <taxon>Pseudomonadota</taxon>
        <taxon>Gammaproteobacteria</taxon>
        <taxon>Oceanospirillales</taxon>
        <taxon>Halomonadaceae</taxon>
        <taxon>Pistricoccus</taxon>
    </lineage>
</organism>
<evidence type="ECO:0000313" key="3">
    <source>
        <dbReference type="Proteomes" id="UP000321272"/>
    </source>
</evidence>
<accession>A0A5B8SQM7</accession>
<dbReference type="InterPro" id="IPR016181">
    <property type="entry name" value="Acyl_CoA_acyltransferase"/>
</dbReference>
<dbReference type="RefSeq" id="WP_147183663.1">
    <property type="nucleotide sequence ID" value="NZ_CP042382.1"/>
</dbReference>
<protein>
    <submittedName>
        <fullName evidence="2">PanM family protein</fullName>
    </submittedName>
</protein>
<feature type="domain" description="N-acetyltransferase" evidence="1">
    <location>
        <begin position="3"/>
        <end position="149"/>
    </location>
</feature>
<dbReference type="Pfam" id="PF12568">
    <property type="entry name" value="PanZ"/>
    <property type="match status" value="1"/>
</dbReference>